<reference evidence="1" key="1">
    <citation type="submission" date="2014-09" db="EMBL/GenBank/DDBJ databases">
        <authorList>
            <person name="Magalhaes I.L.F."/>
            <person name="Oliveira U."/>
            <person name="Santos F.R."/>
            <person name="Vidigal T.H.D.A."/>
            <person name="Brescovit A.D."/>
            <person name="Santos A.J."/>
        </authorList>
    </citation>
    <scope>NUCLEOTIDE SEQUENCE</scope>
    <source>
        <tissue evidence="1">Shoot tissue taken approximately 20 cm above the soil surface</tissue>
    </source>
</reference>
<dbReference type="AlphaFoldDB" id="A0A0A9C4U0"/>
<accession>A0A0A9C4U0</accession>
<proteinExistence type="predicted"/>
<protein>
    <submittedName>
        <fullName evidence="1">Uncharacterized protein</fullName>
    </submittedName>
</protein>
<organism evidence="1">
    <name type="scientific">Arundo donax</name>
    <name type="common">Giant reed</name>
    <name type="synonym">Donax arundinaceus</name>
    <dbReference type="NCBI Taxonomy" id="35708"/>
    <lineage>
        <taxon>Eukaryota</taxon>
        <taxon>Viridiplantae</taxon>
        <taxon>Streptophyta</taxon>
        <taxon>Embryophyta</taxon>
        <taxon>Tracheophyta</taxon>
        <taxon>Spermatophyta</taxon>
        <taxon>Magnoliopsida</taxon>
        <taxon>Liliopsida</taxon>
        <taxon>Poales</taxon>
        <taxon>Poaceae</taxon>
        <taxon>PACMAD clade</taxon>
        <taxon>Arundinoideae</taxon>
        <taxon>Arundineae</taxon>
        <taxon>Arundo</taxon>
    </lineage>
</organism>
<dbReference type="EMBL" id="GBRH01227324">
    <property type="protein sequence ID" value="JAD70571.1"/>
    <property type="molecule type" value="Transcribed_RNA"/>
</dbReference>
<reference evidence="1" key="2">
    <citation type="journal article" date="2015" name="Data Brief">
        <title>Shoot transcriptome of the giant reed, Arundo donax.</title>
        <authorList>
            <person name="Barrero R.A."/>
            <person name="Guerrero F.D."/>
            <person name="Moolhuijzen P."/>
            <person name="Goolsby J.A."/>
            <person name="Tidwell J."/>
            <person name="Bellgard S.E."/>
            <person name="Bellgard M.I."/>
        </authorList>
    </citation>
    <scope>NUCLEOTIDE SEQUENCE</scope>
    <source>
        <tissue evidence="1">Shoot tissue taken approximately 20 cm above the soil surface</tissue>
    </source>
</reference>
<evidence type="ECO:0000313" key="1">
    <source>
        <dbReference type="EMBL" id="JAD70571.1"/>
    </source>
</evidence>
<sequence length="18" mass="1978">MQFNSEAGLDIVKNIIVS</sequence>
<name>A0A0A9C4U0_ARUDO</name>